<dbReference type="PANTHER" id="PTHR47234">
    <property type="match status" value="1"/>
</dbReference>
<evidence type="ECO:0000259" key="7">
    <source>
        <dbReference type="Pfam" id="PF07715"/>
    </source>
</evidence>
<proteinExistence type="inferred from homology"/>
<evidence type="ECO:0000259" key="6">
    <source>
        <dbReference type="Pfam" id="PF00593"/>
    </source>
</evidence>
<dbReference type="Proteomes" id="UP000279959">
    <property type="component" value="Chromosome"/>
</dbReference>
<name>A0A494W826_9SPHN</name>
<dbReference type="SUPFAM" id="SSF56935">
    <property type="entry name" value="Porins"/>
    <property type="match status" value="1"/>
</dbReference>
<organism evidence="8 9">
    <name type="scientific">Sphingobium amiense</name>
    <dbReference type="NCBI Taxonomy" id="135719"/>
    <lineage>
        <taxon>Bacteria</taxon>
        <taxon>Pseudomonadati</taxon>
        <taxon>Pseudomonadota</taxon>
        <taxon>Alphaproteobacteria</taxon>
        <taxon>Sphingomonadales</taxon>
        <taxon>Sphingomonadaceae</taxon>
        <taxon>Sphingobium</taxon>
    </lineage>
</organism>
<dbReference type="Pfam" id="PF07715">
    <property type="entry name" value="Plug"/>
    <property type="match status" value="1"/>
</dbReference>
<dbReference type="InterPro" id="IPR012910">
    <property type="entry name" value="Plug_dom"/>
</dbReference>
<evidence type="ECO:0000256" key="5">
    <source>
        <dbReference type="SAM" id="SignalP"/>
    </source>
</evidence>
<dbReference type="Gene3D" id="2.40.170.20">
    <property type="entry name" value="TonB-dependent receptor, beta-barrel domain"/>
    <property type="match status" value="1"/>
</dbReference>
<keyword evidence="5" id="KW-0732">Signal</keyword>
<dbReference type="InterPro" id="IPR000531">
    <property type="entry name" value="Beta-barrel_TonB"/>
</dbReference>
<evidence type="ECO:0000313" key="9">
    <source>
        <dbReference type="Proteomes" id="UP000279959"/>
    </source>
</evidence>
<evidence type="ECO:0000256" key="4">
    <source>
        <dbReference type="RuleBase" id="RU003357"/>
    </source>
</evidence>
<evidence type="ECO:0000313" key="8">
    <source>
        <dbReference type="EMBL" id="BBD96790.1"/>
    </source>
</evidence>
<dbReference type="AlphaFoldDB" id="A0A494W826"/>
<feature type="chain" id="PRO_5019830984" evidence="5">
    <location>
        <begin position="30"/>
        <end position="899"/>
    </location>
</feature>
<dbReference type="GO" id="GO:0009279">
    <property type="term" value="C:cell outer membrane"/>
    <property type="evidence" value="ECO:0007669"/>
    <property type="project" value="UniProtKB-SubCell"/>
</dbReference>
<sequence length="899" mass="94533">MNSLVRRYGTRLLCAAAHITVLAAAPALAQSAPAADSAQADAPGTIVVTASRLGRRDVPTPQLALDATVLSQGGRLNAVAALQDFPQFRPSSTPATNGGQTAGGGYGIDLRALGIPRTLSLLNGHRFSSGSGDLPMGYTDVGVIPSILIERVDIVTSSAAATWGSGAVAGVVNFVTTDKLEGARVGLQSGISSRGDGFEGKAEAAYGTTFGGGRGRIIIGGEYSKSEGIDARSDRKNVGRWAALANAGQTPTLTPNVGLNNISRGGLITNGFYAGQSFNPDHTLSPYNGGTLVGVSRVGGIAPSSDDVVNLIAPLTRIGVMGRLFYDLGSDVRLTADVLYSHATANSSIFPQSTTSTISIDNAFLPQAIKDGMLAAGQTSFSLGRFNDDYAALQDKVRRDTFQGTVSLDGRLGSKLQWNAYYTHGSLSIKSHINNSLIASNFAQAVDSVKGANGQPVCRVTLTTPSSNCVPINLFGEGAPSQAARDYVLGTAIANARNSLDAGGVSLRGDVLDLWAGPLSIAVGAEARRESLHLTNGPLDRAKAFVLVNAPAYGGEIKTAEGFGEFMLPILKDVPGFSKLQLNGAARYSNNDQSKGVWSWKIGVLDRVVEGVEVRATRSRDIRAPGVNELFATVVGPQRGIFFDPLKNTSYQMSTFTGGNRNLKVELSDTTTFGVTLTPSFAPGLTITADYYNINIKNAISAPSTQTVLTNCGNGIASSCALITRADDGTATSVLVTNQNFLSYKASGVDFSLRYPLPISILSGVTAIRLDGSWLRKLETNDGKSVVNLIGTTGAAAVNGAPKLSGNAALTYDSSTFSAYLRVKYVSPSWYNRAITITNNRYAAYATVDLGLNYQVTPGMKIFANVNNLFDRDPPIASGRSVYYDFIGRYYQSGVRLSF</sequence>
<keyword evidence="8" id="KW-0675">Receptor</keyword>
<feature type="signal peptide" evidence="5">
    <location>
        <begin position="1"/>
        <end position="29"/>
    </location>
</feature>
<protein>
    <submittedName>
        <fullName evidence="8">TonB-dependent receptor</fullName>
    </submittedName>
</protein>
<evidence type="ECO:0000256" key="3">
    <source>
        <dbReference type="ARBA" id="ARBA00023237"/>
    </source>
</evidence>
<evidence type="ECO:0000256" key="1">
    <source>
        <dbReference type="ARBA" id="ARBA00004442"/>
    </source>
</evidence>
<reference evidence="8 9" key="1">
    <citation type="submission" date="2018-05" db="EMBL/GenBank/DDBJ databases">
        <title>Complete Genome Sequence of the Nonylphenol-Degrading Bacterium Sphingobium amiense DSM 16289T.</title>
        <authorList>
            <person name="Ootsuka M."/>
            <person name="Nishizawa T."/>
            <person name="Ohta H."/>
        </authorList>
    </citation>
    <scope>NUCLEOTIDE SEQUENCE [LARGE SCALE GENOMIC DNA]</scope>
    <source>
        <strain evidence="8 9">DSM 16289</strain>
    </source>
</reference>
<comment type="similarity">
    <text evidence="4">Belongs to the TonB-dependent receptor family.</text>
</comment>
<keyword evidence="9" id="KW-1185">Reference proteome</keyword>
<dbReference type="InterPro" id="IPR036942">
    <property type="entry name" value="Beta-barrel_TonB_sf"/>
</dbReference>
<gene>
    <name evidence="8" type="ORF">SAMIE_1002910</name>
</gene>
<keyword evidence="2 4" id="KW-0472">Membrane</keyword>
<dbReference type="PANTHER" id="PTHR47234:SF2">
    <property type="entry name" value="TONB-DEPENDENT RECEPTOR"/>
    <property type="match status" value="1"/>
</dbReference>
<dbReference type="Pfam" id="PF00593">
    <property type="entry name" value="TonB_dep_Rec_b-barrel"/>
    <property type="match status" value="1"/>
</dbReference>
<dbReference type="Gene3D" id="2.170.130.10">
    <property type="entry name" value="TonB-dependent receptor, plug domain"/>
    <property type="match status" value="1"/>
</dbReference>
<keyword evidence="3" id="KW-0998">Cell outer membrane</keyword>
<accession>A0A494W826</accession>
<feature type="domain" description="TonB-dependent receptor-like beta-barrel" evidence="6">
    <location>
        <begin position="384"/>
        <end position="869"/>
    </location>
</feature>
<comment type="subcellular location">
    <subcellularLocation>
        <location evidence="1 4">Cell outer membrane</location>
    </subcellularLocation>
</comment>
<dbReference type="InterPro" id="IPR037066">
    <property type="entry name" value="Plug_dom_sf"/>
</dbReference>
<dbReference type="KEGG" id="sami:SAMIE_1002910"/>
<keyword evidence="4" id="KW-0798">TonB box</keyword>
<dbReference type="EMBL" id="AP018664">
    <property type="protein sequence ID" value="BBD96790.1"/>
    <property type="molecule type" value="Genomic_DNA"/>
</dbReference>
<dbReference type="RefSeq" id="WP_066700815.1">
    <property type="nucleotide sequence ID" value="NZ_AP018664.1"/>
</dbReference>
<evidence type="ECO:0000256" key="2">
    <source>
        <dbReference type="ARBA" id="ARBA00023136"/>
    </source>
</evidence>
<feature type="domain" description="TonB-dependent receptor plug" evidence="7">
    <location>
        <begin position="56"/>
        <end position="171"/>
    </location>
</feature>